<dbReference type="Proteomes" id="UP000008461">
    <property type="component" value="Chromosome"/>
</dbReference>
<evidence type="ECO:0000313" key="1">
    <source>
        <dbReference type="EMBL" id="AEE48590.1"/>
    </source>
</evidence>
<dbReference type="HOGENOM" id="CLU_2537859_0_0_10"/>
<protein>
    <submittedName>
        <fullName evidence="1">Uncharacterized protein</fullName>
    </submittedName>
</protein>
<dbReference type="KEGG" id="hhy:Halhy_0682"/>
<name>F4L2M6_HALH1</name>
<accession>F4L2M6</accession>
<sequence>MIGLNNCDKFVSRLKNHMCILPENISPNFYCGATYAWLLCRVHCTSMLHLKEQILRFFGFFDRIIVKPFILDFVCNGIPLVQV</sequence>
<proteinExistence type="predicted"/>
<organism evidence="1 2">
    <name type="scientific">Haliscomenobacter hydrossis (strain ATCC 27775 / DSM 1100 / LMG 10767 / O)</name>
    <dbReference type="NCBI Taxonomy" id="760192"/>
    <lineage>
        <taxon>Bacteria</taxon>
        <taxon>Pseudomonadati</taxon>
        <taxon>Bacteroidota</taxon>
        <taxon>Saprospiria</taxon>
        <taxon>Saprospirales</taxon>
        <taxon>Haliscomenobacteraceae</taxon>
        <taxon>Haliscomenobacter</taxon>
    </lineage>
</organism>
<dbReference type="AlphaFoldDB" id="F4L2M6"/>
<dbReference type="EMBL" id="CP002691">
    <property type="protein sequence ID" value="AEE48590.1"/>
    <property type="molecule type" value="Genomic_DNA"/>
</dbReference>
<reference evidence="1 2" key="1">
    <citation type="journal article" date="2011" name="Stand. Genomic Sci.">
        <title>Complete genome sequence of Haliscomenobacter hydrossis type strain (O).</title>
        <authorList>
            <consortium name="US DOE Joint Genome Institute (JGI-PGF)"/>
            <person name="Daligault H."/>
            <person name="Lapidus A."/>
            <person name="Zeytun A."/>
            <person name="Nolan M."/>
            <person name="Lucas S."/>
            <person name="Del Rio T.G."/>
            <person name="Tice H."/>
            <person name="Cheng J.F."/>
            <person name="Tapia R."/>
            <person name="Han C."/>
            <person name="Goodwin L."/>
            <person name="Pitluck S."/>
            <person name="Liolios K."/>
            <person name="Pagani I."/>
            <person name="Ivanova N."/>
            <person name="Huntemann M."/>
            <person name="Mavromatis K."/>
            <person name="Mikhailova N."/>
            <person name="Pati A."/>
            <person name="Chen A."/>
            <person name="Palaniappan K."/>
            <person name="Land M."/>
            <person name="Hauser L."/>
            <person name="Brambilla E.M."/>
            <person name="Rohde M."/>
            <person name="Verbarg S."/>
            <person name="Goker M."/>
            <person name="Bristow J."/>
            <person name="Eisen J.A."/>
            <person name="Markowitz V."/>
            <person name="Hugenholtz P."/>
            <person name="Kyrpides N.C."/>
            <person name="Klenk H.P."/>
            <person name="Woyke T."/>
        </authorList>
    </citation>
    <scope>NUCLEOTIDE SEQUENCE [LARGE SCALE GENOMIC DNA]</scope>
    <source>
        <strain evidence="2">ATCC 27775 / DSM 1100 / LMG 10767 / O</strain>
    </source>
</reference>
<gene>
    <name evidence="1" type="ordered locus">Halhy_0682</name>
</gene>
<keyword evidence="2" id="KW-1185">Reference proteome</keyword>
<evidence type="ECO:0000313" key="2">
    <source>
        <dbReference type="Proteomes" id="UP000008461"/>
    </source>
</evidence>
<reference key="2">
    <citation type="submission" date="2011-04" db="EMBL/GenBank/DDBJ databases">
        <title>Complete sequence of chromosome of Haliscomenobacter hydrossis DSM 1100.</title>
        <authorList>
            <consortium name="US DOE Joint Genome Institute (JGI-PGF)"/>
            <person name="Lucas S."/>
            <person name="Han J."/>
            <person name="Lapidus A."/>
            <person name="Bruce D."/>
            <person name="Goodwin L."/>
            <person name="Pitluck S."/>
            <person name="Peters L."/>
            <person name="Kyrpides N."/>
            <person name="Mavromatis K."/>
            <person name="Ivanova N."/>
            <person name="Ovchinnikova G."/>
            <person name="Pagani I."/>
            <person name="Daligault H."/>
            <person name="Detter J.C."/>
            <person name="Han C."/>
            <person name="Land M."/>
            <person name="Hauser L."/>
            <person name="Markowitz V."/>
            <person name="Cheng J.-F."/>
            <person name="Hugenholtz P."/>
            <person name="Woyke T."/>
            <person name="Wu D."/>
            <person name="Verbarg S."/>
            <person name="Frueling A."/>
            <person name="Brambilla E."/>
            <person name="Klenk H.-P."/>
            <person name="Eisen J.A."/>
        </authorList>
    </citation>
    <scope>NUCLEOTIDE SEQUENCE</scope>
    <source>
        <strain>DSM 1100</strain>
    </source>
</reference>